<gene>
    <name evidence="2" type="ORF">F3Y22_tig00110317pilonHSYRG00019</name>
</gene>
<dbReference type="EMBL" id="VEPZ02000925">
    <property type="protein sequence ID" value="KAE8710973.1"/>
    <property type="molecule type" value="Genomic_DNA"/>
</dbReference>
<dbReference type="SMART" id="SM00666">
    <property type="entry name" value="PB1"/>
    <property type="match status" value="1"/>
</dbReference>
<name>A0A6A3B402_HIBSY</name>
<feature type="domain" description="PB1" evidence="1">
    <location>
        <begin position="19"/>
        <end position="107"/>
    </location>
</feature>
<accession>A0A6A3B402</accession>
<dbReference type="InterPro" id="IPR000270">
    <property type="entry name" value="PB1_dom"/>
</dbReference>
<protein>
    <recommendedName>
        <fullName evidence="1">PB1 domain-containing protein</fullName>
    </recommendedName>
</protein>
<organism evidence="2 3">
    <name type="scientific">Hibiscus syriacus</name>
    <name type="common">Rose of Sharon</name>
    <dbReference type="NCBI Taxonomy" id="106335"/>
    <lineage>
        <taxon>Eukaryota</taxon>
        <taxon>Viridiplantae</taxon>
        <taxon>Streptophyta</taxon>
        <taxon>Embryophyta</taxon>
        <taxon>Tracheophyta</taxon>
        <taxon>Spermatophyta</taxon>
        <taxon>Magnoliopsida</taxon>
        <taxon>eudicotyledons</taxon>
        <taxon>Gunneridae</taxon>
        <taxon>Pentapetalae</taxon>
        <taxon>rosids</taxon>
        <taxon>malvids</taxon>
        <taxon>Malvales</taxon>
        <taxon>Malvaceae</taxon>
        <taxon>Malvoideae</taxon>
        <taxon>Hibiscus</taxon>
    </lineage>
</organism>
<sequence>MAKGKLIVISRSRGKFTLGDDGSISYRGEEDHATSINTETKFHELEAEVAEMWNYDPNSLTIKYFFPHNNKTLITISNDKYLQHFLDFHGNLETIDVYVLQMRIKQVTG</sequence>
<comment type="caution">
    <text evidence="2">The sequence shown here is derived from an EMBL/GenBank/DDBJ whole genome shotgun (WGS) entry which is preliminary data.</text>
</comment>
<evidence type="ECO:0000259" key="1">
    <source>
        <dbReference type="SMART" id="SM00666"/>
    </source>
</evidence>
<reference evidence="2" key="1">
    <citation type="submission" date="2019-09" db="EMBL/GenBank/DDBJ databases">
        <title>Draft genome information of white flower Hibiscus syriacus.</title>
        <authorList>
            <person name="Kim Y.-M."/>
        </authorList>
    </citation>
    <scope>NUCLEOTIDE SEQUENCE [LARGE SCALE GENOMIC DNA]</scope>
    <source>
        <strain evidence="2">YM2019G1</strain>
    </source>
</reference>
<dbReference type="SUPFAM" id="SSF54277">
    <property type="entry name" value="CAD &amp; PB1 domains"/>
    <property type="match status" value="1"/>
</dbReference>
<evidence type="ECO:0000313" key="2">
    <source>
        <dbReference type="EMBL" id="KAE8710973.1"/>
    </source>
</evidence>
<keyword evidence="3" id="KW-1185">Reference proteome</keyword>
<dbReference type="Pfam" id="PF00564">
    <property type="entry name" value="PB1"/>
    <property type="match status" value="1"/>
</dbReference>
<dbReference type="Proteomes" id="UP000436088">
    <property type="component" value="Unassembled WGS sequence"/>
</dbReference>
<dbReference type="AlphaFoldDB" id="A0A6A3B402"/>
<proteinExistence type="predicted"/>
<evidence type="ECO:0000313" key="3">
    <source>
        <dbReference type="Proteomes" id="UP000436088"/>
    </source>
</evidence>